<dbReference type="RefSeq" id="WP_176279567.1">
    <property type="nucleotide sequence ID" value="NZ_JABWMH010000003.1"/>
</dbReference>
<name>A0ABX2N2T9_9SPHN</name>
<comment type="caution">
    <text evidence="1">The sequence shown here is derived from an EMBL/GenBank/DDBJ whole genome shotgun (WGS) entry which is preliminary data.</text>
</comment>
<organism evidence="1 2">
    <name type="scientific">Parasphingorhabdus flavimaris</name>
    <dbReference type="NCBI Taxonomy" id="266812"/>
    <lineage>
        <taxon>Bacteria</taxon>
        <taxon>Pseudomonadati</taxon>
        <taxon>Pseudomonadota</taxon>
        <taxon>Alphaproteobacteria</taxon>
        <taxon>Sphingomonadales</taxon>
        <taxon>Sphingomonadaceae</taxon>
        <taxon>Parasphingorhabdus</taxon>
    </lineage>
</organism>
<dbReference type="Proteomes" id="UP000652427">
    <property type="component" value="Unassembled WGS sequence"/>
</dbReference>
<reference evidence="1 2" key="1">
    <citation type="submission" date="2020-06" db="EMBL/GenBank/DDBJ databases">
        <authorList>
            <person name="Kim S.-J."/>
            <person name="Park S.-J."/>
        </authorList>
    </citation>
    <scope>NUCLEOTIDE SEQUENCE [LARGE SCALE GENOMIC DNA]</scope>
    <source>
        <strain evidence="1 2">SW-151</strain>
    </source>
</reference>
<dbReference type="EMBL" id="JABWMH010000003">
    <property type="protein sequence ID" value="NVD28022.1"/>
    <property type="molecule type" value="Genomic_DNA"/>
</dbReference>
<sequence>MTIAIEPTTPMPMQAILSELISSCETGERVCLLPISRVLVEATDWLTPGVALFPPDALTASDLRVVEWPARRFAAFSRQMTDGVLELSGDELHWGKGAMTNIDLPEFFGSALLGFKTRLDWQSFLFPSSHEAHLEMLRAEMERCDRTFDLVRFAECDLWTPQKLPGRVGLLADTPYSCGLFYAPEDHESYLIAGEVASHHLLLGIGTDMTDVFVPPMPSGELATLATHALRLYSEALEAVSETSRFMQLMALIEFLADPNDFTKMQHARKAIGRQIAHDKADYLAIQQDFLRLTAEQGPVGIPKQGLRHNIVHFGKRLEDLTTLDERRSVYQRLHRYVGVPISQMVEHGEKDWIFIETMRSAAKVRLGLD</sequence>
<evidence type="ECO:0000313" key="2">
    <source>
        <dbReference type="Proteomes" id="UP000652427"/>
    </source>
</evidence>
<accession>A0ABX2N2T9</accession>
<gene>
    <name evidence="1" type="ORF">HUO14_08915</name>
</gene>
<proteinExistence type="predicted"/>
<evidence type="ECO:0000313" key="1">
    <source>
        <dbReference type="EMBL" id="NVD28022.1"/>
    </source>
</evidence>
<protein>
    <submittedName>
        <fullName evidence="1">Uncharacterized protein</fullName>
    </submittedName>
</protein>
<keyword evidence="2" id="KW-1185">Reference proteome</keyword>